<dbReference type="EMBL" id="JBHTEK010000004">
    <property type="protein sequence ID" value="MFC7670811.1"/>
    <property type="molecule type" value="Genomic_DNA"/>
</dbReference>
<keyword evidence="2" id="KW-0479">Metal-binding</keyword>
<dbReference type="PANTHER" id="PTHR33146">
    <property type="entry name" value="ENDONUCLEASE 4"/>
    <property type="match status" value="1"/>
</dbReference>
<proteinExistence type="predicted"/>
<comment type="caution">
    <text evidence="7">The sequence shown here is derived from an EMBL/GenBank/DDBJ whole genome shotgun (WGS) entry which is preliminary data.</text>
</comment>
<keyword evidence="8" id="KW-1185">Reference proteome</keyword>
<dbReference type="Gene3D" id="1.10.575.10">
    <property type="entry name" value="P1 Nuclease"/>
    <property type="match status" value="1"/>
</dbReference>
<dbReference type="InterPro" id="IPR003154">
    <property type="entry name" value="S1/P1nuclease"/>
</dbReference>
<sequence>MEQQIKNLKDPTKTTAERLFALKWVAHLVGDVHMPLHAGRAEDHDGNLINVSWRGHDTNLHAVWDTDLVEYPGLSWSEMATAYDHASPSEVRQWQHDAPATWLFESYQLCTPIYAAAAQSTALDYRYFPTHGPTVQRRLLQAGIRLAGVLNAAFGAKPND</sequence>
<dbReference type="Proteomes" id="UP001596513">
    <property type="component" value="Unassembled WGS sequence"/>
</dbReference>
<reference evidence="8" key="1">
    <citation type="journal article" date="2019" name="Int. J. Syst. Evol. Microbiol.">
        <title>The Global Catalogue of Microorganisms (GCM) 10K type strain sequencing project: providing services to taxonomists for standard genome sequencing and annotation.</title>
        <authorList>
            <consortium name="The Broad Institute Genomics Platform"/>
            <consortium name="The Broad Institute Genome Sequencing Center for Infectious Disease"/>
            <person name="Wu L."/>
            <person name="Ma J."/>
        </authorList>
    </citation>
    <scope>NUCLEOTIDE SEQUENCE [LARGE SCALE GENOMIC DNA]</scope>
    <source>
        <strain evidence="8">JCM 19635</strain>
    </source>
</reference>
<accession>A0ABW2UFD0</accession>
<evidence type="ECO:0000313" key="7">
    <source>
        <dbReference type="EMBL" id="MFC7670811.1"/>
    </source>
</evidence>
<dbReference type="CDD" id="cd11010">
    <property type="entry name" value="S1-P1_nuclease"/>
    <property type="match status" value="1"/>
</dbReference>
<evidence type="ECO:0000256" key="5">
    <source>
        <dbReference type="ARBA" id="ARBA00023157"/>
    </source>
</evidence>
<evidence type="ECO:0000313" key="8">
    <source>
        <dbReference type="Proteomes" id="UP001596513"/>
    </source>
</evidence>
<dbReference type="InterPro" id="IPR008947">
    <property type="entry name" value="PLipase_C/P1_nuclease_dom_sf"/>
</dbReference>
<dbReference type="PANTHER" id="PTHR33146:SF26">
    <property type="entry name" value="ENDONUCLEASE 4"/>
    <property type="match status" value="1"/>
</dbReference>
<evidence type="ECO:0000256" key="2">
    <source>
        <dbReference type="ARBA" id="ARBA00022723"/>
    </source>
</evidence>
<organism evidence="7 8">
    <name type="scientific">Hymenobacter humi</name>
    <dbReference type="NCBI Taxonomy" id="1411620"/>
    <lineage>
        <taxon>Bacteria</taxon>
        <taxon>Pseudomonadati</taxon>
        <taxon>Bacteroidota</taxon>
        <taxon>Cytophagia</taxon>
        <taxon>Cytophagales</taxon>
        <taxon>Hymenobacteraceae</taxon>
        <taxon>Hymenobacter</taxon>
    </lineage>
</organism>
<evidence type="ECO:0000256" key="1">
    <source>
        <dbReference type="ARBA" id="ARBA00022722"/>
    </source>
</evidence>
<protein>
    <submittedName>
        <fullName evidence="7">S1/P1 nuclease</fullName>
    </submittedName>
</protein>
<keyword evidence="6" id="KW-0325">Glycoprotein</keyword>
<evidence type="ECO:0000256" key="6">
    <source>
        <dbReference type="ARBA" id="ARBA00023180"/>
    </source>
</evidence>
<dbReference type="Pfam" id="PF02265">
    <property type="entry name" value="S1-P1_nuclease"/>
    <property type="match status" value="1"/>
</dbReference>
<keyword evidence="3" id="KW-0255">Endonuclease</keyword>
<evidence type="ECO:0000256" key="4">
    <source>
        <dbReference type="ARBA" id="ARBA00022801"/>
    </source>
</evidence>
<gene>
    <name evidence="7" type="ORF">ACFQT0_28055</name>
</gene>
<evidence type="ECO:0000256" key="3">
    <source>
        <dbReference type="ARBA" id="ARBA00022759"/>
    </source>
</evidence>
<dbReference type="RefSeq" id="WP_380206547.1">
    <property type="nucleotide sequence ID" value="NZ_JBHTEK010000004.1"/>
</dbReference>
<keyword evidence="1" id="KW-0540">Nuclease</keyword>
<name>A0ABW2UFD0_9BACT</name>
<keyword evidence="5" id="KW-1015">Disulfide bond</keyword>
<keyword evidence="4" id="KW-0378">Hydrolase</keyword>
<dbReference type="SUPFAM" id="SSF48537">
    <property type="entry name" value="Phospholipase C/P1 nuclease"/>
    <property type="match status" value="1"/>
</dbReference>